<feature type="domain" description="Phosphoribosyl-dephospho-CoA transferase MdcG N-terminal" evidence="4">
    <location>
        <begin position="4"/>
        <end position="75"/>
    </location>
</feature>
<dbReference type="Pfam" id="PF10620">
    <property type="entry name" value="MdcG"/>
    <property type="match status" value="1"/>
</dbReference>
<evidence type="ECO:0000259" key="3">
    <source>
        <dbReference type="Pfam" id="PF10620"/>
    </source>
</evidence>
<protein>
    <submittedName>
        <fullName evidence="5">Phosphoribosyl-dephospho-CoA transferase</fullName>
    </submittedName>
</protein>
<name>A0A919QBI0_9ACTN</name>
<evidence type="ECO:0000313" key="5">
    <source>
        <dbReference type="EMBL" id="GIH23307.1"/>
    </source>
</evidence>
<evidence type="ECO:0000256" key="1">
    <source>
        <dbReference type="ARBA" id="ARBA00022679"/>
    </source>
</evidence>
<dbReference type="GO" id="GO:0016779">
    <property type="term" value="F:nucleotidyltransferase activity"/>
    <property type="evidence" value="ECO:0007669"/>
    <property type="project" value="UniProtKB-KW"/>
</dbReference>
<dbReference type="AlphaFoldDB" id="A0A919QBI0"/>
<evidence type="ECO:0000313" key="6">
    <source>
        <dbReference type="Proteomes" id="UP000640052"/>
    </source>
</evidence>
<proteinExistence type="predicted"/>
<keyword evidence="2" id="KW-0548">Nucleotidyltransferase</keyword>
<accession>A0A919QBI0</accession>
<dbReference type="EMBL" id="BOOA01000009">
    <property type="protein sequence ID" value="GIH23307.1"/>
    <property type="molecule type" value="Genomic_DNA"/>
</dbReference>
<dbReference type="NCBIfam" id="NF002332">
    <property type="entry name" value="PRK01293.1"/>
    <property type="match status" value="1"/>
</dbReference>
<gene>
    <name evidence="5" type="primary">mdcG</name>
    <name evidence="5" type="ORF">Aph01nite_16170</name>
</gene>
<comment type="caution">
    <text evidence="5">The sequence shown here is derived from an EMBL/GenBank/DDBJ whole genome shotgun (WGS) entry which is preliminary data.</text>
</comment>
<dbReference type="NCBIfam" id="TIGR03135">
    <property type="entry name" value="malonate_mdcG"/>
    <property type="match status" value="1"/>
</dbReference>
<feature type="domain" description="Phosphoribosyl-dephospho-CoA transferase MdcG C-terminal" evidence="3">
    <location>
        <begin position="86"/>
        <end position="202"/>
    </location>
</feature>
<dbReference type="Proteomes" id="UP000640052">
    <property type="component" value="Unassembled WGS sequence"/>
</dbReference>
<keyword evidence="1 5" id="KW-0808">Transferase</keyword>
<organism evidence="5 6">
    <name type="scientific">Acrocarpospora phusangensis</name>
    <dbReference type="NCBI Taxonomy" id="1070424"/>
    <lineage>
        <taxon>Bacteria</taxon>
        <taxon>Bacillati</taxon>
        <taxon>Actinomycetota</taxon>
        <taxon>Actinomycetes</taxon>
        <taxon>Streptosporangiales</taxon>
        <taxon>Streptosporangiaceae</taxon>
        <taxon>Acrocarpospora</taxon>
    </lineage>
</organism>
<dbReference type="InterPro" id="IPR017557">
    <property type="entry name" value="Holo-ACP_synthase"/>
</dbReference>
<dbReference type="Pfam" id="PF20866">
    <property type="entry name" value="MdcG_N"/>
    <property type="match status" value="1"/>
</dbReference>
<dbReference type="InterPro" id="IPR048903">
    <property type="entry name" value="MdcG_N"/>
</dbReference>
<sequence length="206" mass="21423">MTPHPHDLVQPRPGTALGAAPPGWVAVSLAACPWVVVRRAPHPPGLVPVGVRGISRGQRYAGFVPAAAVVRGVPPEELRGRRPRHSRLAATMSAVAALLDGEAVWGPTGSVGFELATGHPVTRPGSDLDLVIRAPRRMSPAFAKHLLDAFSALPSTVDCQLDTPCGGISLAEWAGIGGPLLTRTGGVVLARTSHGPKLVDDPWSPE</sequence>
<keyword evidence="6" id="KW-1185">Reference proteome</keyword>
<dbReference type="InterPro" id="IPR049180">
    <property type="entry name" value="MdcG_C"/>
</dbReference>
<evidence type="ECO:0000259" key="4">
    <source>
        <dbReference type="Pfam" id="PF20866"/>
    </source>
</evidence>
<evidence type="ECO:0000256" key="2">
    <source>
        <dbReference type="ARBA" id="ARBA00022695"/>
    </source>
</evidence>
<reference evidence="5" key="1">
    <citation type="submission" date="2021-01" db="EMBL/GenBank/DDBJ databases">
        <title>Whole genome shotgun sequence of Acrocarpospora phusangensis NBRC 108782.</title>
        <authorList>
            <person name="Komaki H."/>
            <person name="Tamura T."/>
        </authorList>
    </citation>
    <scope>NUCLEOTIDE SEQUENCE</scope>
    <source>
        <strain evidence="5">NBRC 108782</strain>
    </source>
</reference>